<dbReference type="Proteomes" id="UP001497522">
    <property type="component" value="Chromosome 10"/>
</dbReference>
<gene>
    <name evidence="2" type="ORF">CSSPJE1EN2_LOCUS2672</name>
</gene>
<protein>
    <submittedName>
        <fullName evidence="2">Uncharacterized protein</fullName>
    </submittedName>
</protein>
<evidence type="ECO:0000313" key="2">
    <source>
        <dbReference type="EMBL" id="CAK9859677.1"/>
    </source>
</evidence>
<dbReference type="EMBL" id="OZ023711">
    <property type="protein sequence ID" value="CAK9859677.1"/>
    <property type="molecule type" value="Genomic_DNA"/>
</dbReference>
<accession>A0ABP1AB00</accession>
<evidence type="ECO:0000256" key="1">
    <source>
        <dbReference type="SAM" id="SignalP"/>
    </source>
</evidence>
<proteinExistence type="predicted"/>
<sequence length="136" mass="15012">MDGRPTGVVTSGFLVILFGVASLVPPPACCLRKLRVCVAPPVRLELIDVWCYCFAKEASQQLKLFFFCLWVRGRFGRSLPIQDYDAAPVYSSRAMLEDHSTMEVILYDPQALNSAVELHQRIQSLGSAASGFGKTV</sequence>
<feature type="signal peptide" evidence="1">
    <location>
        <begin position="1"/>
        <end position="23"/>
    </location>
</feature>
<feature type="chain" id="PRO_5047042734" evidence="1">
    <location>
        <begin position="24"/>
        <end position="136"/>
    </location>
</feature>
<organism evidence="2 3">
    <name type="scientific">Sphagnum jensenii</name>
    <dbReference type="NCBI Taxonomy" id="128206"/>
    <lineage>
        <taxon>Eukaryota</taxon>
        <taxon>Viridiplantae</taxon>
        <taxon>Streptophyta</taxon>
        <taxon>Embryophyta</taxon>
        <taxon>Bryophyta</taxon>
        <taxon>Sphagnophytina</taxon>
        <taxon>Sphagnopsida</taxon>
        <taxon>Sphagnales</taxon>
        <taxon>Sphagnaceae</taxon>
        <taxon>Sphagnum</taxon>
    </lineage>
</organism>
<evidence type="ECO:0000313" key="3">
    <source>
        <dbReference type="Proteomes" id="UP001497522"/>
    </source>
</evidence>
<keyword evidence="1" id="KW-0732">Signal</keyword>
<keyword evidence="3" id="KW-1185">Reference proteome</keyword>
<reference evidence="2" key="1">
    <citation type="submission" date="2024-03" db="EMBL/GenBank/DDBJ databases">
        <authorList>
            <consortium name="ELIXIR-Norway"/>
            <consortium name="Elixir Norway"/>
        </authorList>
    </citation>
    <scope>NUCLEOTIDE SEQUENCE</scope>
</reference>
<name>A0ABP1AB00_9BRYO</name>